<dbReference type="AlphaFoldDB" id="A0A2N0ZFB4"/>
<organism evidence="2 3">
    <name type="scientific">Cytobacillus horneckiae</name>
    <dbReference type="NCBI Taxonomy" id="549687"/>
    <lineage>
        <taxon>Bacteria</taxon>
        <taxon>Bacillati</taxon>
        <taxon>Bacillota</taxon>
        <taxon>Bacilli</taxon>
        <taxon>Bacillales</taxon>
        <taxon>Bacillaceae</taxon>
        <taxon>Cytobacillus</taxon>
    </lineage>
</organism>
<evidence type="ECO:0000259" key="1">
    <source>
        <dbReference type="Pfam" id="PF10026"/>
    </source>
</evidence>
<dbReference type="InterPro" id="IPR018728">
    <property type="entry name" value="DUF2268"/>
</dbReference>
<reference evidence="2 3" key="1">
    <citation type="journal article" date="2010" name="Int. J. Syst. Evol. Microbiol.">
        <title>Bacillus horneckiae sp. nov., isolated from a spacecraft-assembly clean room.</title>
        <authorList>
            <person name="Vaishampayan P."/>
            <person name="Probst A."/>
            <person name="Krishnamurthi S."/>
            <person name="Ghosh S."/>
            <person name="Osman S."/>
            <person name="McDowall A."/>
            <person name="Ruckmani A."/>
            <person name="Mayilraj S."/>
            <person name="Venkateswaran K."/>
        </authorList>
    </citation>
    <scope>NUCLEOTIDE SEQUENCE [LARGE SCALE GENOMIC DNA]</scope>
    <source>
        <strain evidence="3">1PO1SC</strain>
    </source>
</reference>
<dbReference type="Pfam" id="PF10026">
    <property type="entry name" value="DUF2268"/>
    <property type="match status" value="1"/>
</dbReference>
<dbReference type="EMBL" id="PISD01000031">
    <property type="protein sequence ID" value="PKG28211.1"/>
    <property type="molecule type" value="Genomic_DNA"/>
</dbReference>
<evidence type="ECO:0000313" key="3">
    <source>
        <dbReference type="Proteomes" id="UP000233343"/>
    </source>
</evidence>
<name>A0A2N0ZFB4_9BACI</name>
<dbReference type="Proteomes" id="UP000233343">
    <property type="component" value="Unassembled WGS sequence"/>
</dbReference>
<accession>A0A2N0ZFB4</accession>
<proteinExistence type="predicted"/>
<gene>
    <name evidence="2" type="ORF">CWS20_14885</name>
</gene>
<evidence type="ECO:0000313" key="2">
    <source>
        <dbReference type="EMBL" id="PKG28211.1"/>
    </source>
</evidence>
<protein>
    <recommendedName>
        <fullName evidence="1">DUF2268 domain-containing protein</fullName>
    </recommendedName>
</protein>
<comment type="caution">
    <text evidence="2">The sequence shown here is derived from an EMBL/GenBank/DDBJ whole genome shotgun (WGS) entry which is preliminary data.</text>
</comment>
<keyword evidence="3" id="KW-1185">Reference proteome</keyword>
<sequence>MYRPNRRSKYIYEELKENGAWGKVEKLLKMYQQKWRGPDIPIYIFPAAPGGLFSDSKKSGLSFTDKVFLFLPVLEDDKELEALFVHEYHHVCRINKQKKNINLYTLLDSIVLEGLAEFAVETCCGKQYRSNWCTQYSRAELETYWNKYLKENLDLKKNRRAHDQILFGDGRYPRMLGYSAGYEIISIFREKEKLSIKNSFTIDAKKFLPSFEKN</sequence>
<feature type="domain" description="DUF2268" evidence="1">
    <location>
        <begin position="21"/>
        <end position="208"/>
    </location>
</feature>